<dbReference type="Proteomes" id="UP000199518">
    <property type="component" value="Unassembled WGS sequence"/>
</dbReference>
<dbReference type="AlphaFoldDB" id="A0A1I3SH14"/>
<dbReference type="RefSeq" id="WP_092056619.1">
    <property type="nucleotide sequence ID" value="NZ_FOQD01000024.1"/>
</dbReference>
<accession>A0A1I3SH14</accession>
<gene>
    <name evidence="1" type="ORF">SAMN05421753_1241</name>
</gene>
<reference evidence="2" key="1">
    <citation type="submission" date="2016-10" db="EMBL/GenBank/DDBJ databases">
        <authorList>
            <person name="Varghese N."/>
            <person name="Submissions S."/>
        </authorList>
    </citation>
    <scope>NUCLEOTIDE SEQUENCE [LARGE SCALE GENOMIC DNA]</scope>
    <source>
        <strain evidence="2">DSM 26348</strain>
    </source>
</reference>
<organism evidence="1 2">
    <name type="scientific">Planctomicrobium piriforme</name>
    <dbReference type="NCBI Taxonomy" id="1576369"/>
    <lineage>
        <taxon>Bacteria</taxon>
        <taxon>Pseudomonadati</taxon>
        <taxon>Planctomycetota</taxon>
        <taxon>Planctomycetia</taxon>
        <taxon>Planctomycetales</taxon>
        <taxon>Planctomycetaceae</taxon>
        <taxon>Planctomicrobium</taxon>
    </lineage>
</organism>
<protein>
    <submittedName>
        <fullName evidence="1">Uncharacterized protein</fullName>
    </submittedName>
</protein>
<evidence type="ECO:0000313" key="1">
    <source>
        <dbReference type="EMBL" id="SFJ57029.1"/>
    </source>
</evidence>
<sequence>MQFHRRLKLAVVLLLAAGLLGGVAFWFFTTRLSDEEQRLVGRWETTDESLRLNATSQVSRLSEMELFADRRVIRKELWFPHFRESWRAENNQLILTFDSANGVPGLLDPVIDLLDRFPLTRQTVTRKFEMEVTYQIHWKGDDEAKLEQTGHVLKQRQHSYTMRRIRENK</sequence>
<evidence type="ECO:0000313" key="2">
    <source>
        <dbReference type="Proteomes" id="UP000199518"/>
    </source>
</evidence>
<proteinExistence type="predicted"/>
<name>A0A1I3SH14_9PLAN</name>
<dbReference type="EMBL" id="FOQD01000024">
    <property type="protein sequence ID" value="SFJ57029.1"/>
    <property type="molecule type" value="Genomic_DNA"/>
</dbReference>
<keyword evidence="2" id="KW-1185">Reference proteome</keyword>